<feature type="chain" id="PRO_5013040148" evidence="1">
    <location>
        <begin position="16"/>
        <end position="110"/>
    </location>
</feature>
<gene>
    <name evidence="2" type="ORF">CONCODRAFT_5947</name>
</gene>
<evidence type="ECO:0000313" key="2">
    <source>
        <dbReference type="EMBL" id="KXN71409.1"/>
    </source>
</evidence>
<reference evidence="2 3" key="1">
    <citation type="journal article" date="2015" name="Genome Biol. Evol.">
        <title>Phylogenomic analyses indicate that early fungi evolved digesting cell walls of algal ancestors of land plants.</title>
        <authorList>
            <person name="Chang Y."/>
            <person name="Wang S."/>
            <person name="Sekimoto S."/>
            <person name="Aerts A.L."/>
            <person name="Choi C."/>
            <person name="Clum A."/>
            <person name="LaButti K.M."/>
            <person name="Lindquist E.A."/>
            <person name="Yee Ngan C."/>
            <person name="Ohm R.A."/>
            <person name="Salamov A.A."/>
            <person name="Grigoriev I.V."/>
            <person name="Spatafora J.W."/>
            <person name="Berbee M.L."/>
        </authorList>
    </citation>
    <scope>NUCLEOTIDE SEQUENCE [LARGE SCALE GENOMIC DNA]</scope>
    <source>
        <strain evidence="2 3">NRRL 28638</strain>
    </source>
</reference>
<evidence type="ECO:0000313" key="3">
    <source>
        <dbReference type="Proteomes" id="UP000070444"/>
    </source>
</evidence>
<dbReference type="Proteomes" id="UP000070444">
    <property type="component" value="Unassembled WGS sequence"/>
</dbReference>
<protein>
    <submittedName>
        <fullName evidence="2">Uncharacterized protein</fullName>
    </submittedName>
</protein>
<feature type="non-terminal residue" evidence="2">
    <location>
        <position position="110"/>
    </location>
</feature>
<feature type="signal peptide" evidence="1">
    <location>
        <begin position="1"/>
        <end position="15"/>
    </location>
</feature>
<accession>A0A137P8U6</accession>
<proteinExistence type="predicted"/>
<name>A0A137P8U6_CONC2</name>
<dbReference type="EMBL" id="KQ964476">
    <property type="protein sequence ID" value="KXN71409.1"/>
    <property type="molecule type" value="Genomic_DNA"/>
</dbReference>
<keyword evidence="3" id="KW-1185">Reference proteome</keyword>
<keyword evidence="1" id="KW-0732">Signal</keyword>
<dbReference type="AlphaFoldDB" id="A0A137P8U6"/>
<organism evidence="2 3">
    <name type="scientific">Conidiobolus coronatus (strain ATCC 28846 / CBS 209.66 / NRRL 28638)</name>
    <name type="common">Delacroixia coronata</name>
    <dbReference type="NCBI Taxonomy" id="796925"/>
    <lineage>
        <taxon>Eukaryota</taxon>
        <taxon>Fungi</taxon>
        <taxon>Fungi incertae sedis</taxon>
        <taxon>Zoopagomycota</taxon>
        <taxon>Entomophthoromycotina</taxon>
        <taxon>Entomophthoromycetes</taxon>
        <taxon>Entomophthorales</taxon>
        <taxon>Ancylistaceae</taxon>
        <taxon>Conidiobolus</taxon>
    </lineage>
</organism>
<sequence>MKSSYFLATLTCVICAPSAPSIITVADGGVQKDNHHDSTNVAVVRTEDSFNRSIGPKRVDFNEFIVQRDPDVITEFVEVPVATEVLATEFVAPRRVTRVVDEEDLVDERF</sequence>
<evidence type="ECO:0000256" key="1">
    <source>
        <dbReference type="SAM" id="SignalP"/>
    </source>
</evidence>